<dbReference type="InterPro" id="IPR002818">
    <property type="entry name" value="DJ-1/PfpI"/>
</dbReference>
<dbReference type="Pfam" id="PF01965">
    <property type="entry name" value="DJ-1_PfpI"/>
    <property type="match status" value="1"/>
</dbReference>
<sequence length="362" mass="38853">MNPPANDPPAADPPATDPPATGAPATGAPVAVSLLALPESTPAALYGLLEVFAAVGVAWHQLTGEAAPVRRMDARIVARTAEPFASALGPPIAPSGALPDGRSDVVLVTDLAVPLDAAPHERWPIETAWVREQYRRGATVCSVCTGSLFLAEAGLLDGREATTHWSAAGVFQRYYPAVRLRPERILCDGDAAGRLLTGGGAAAWEDMALLLIARFCGEAEAVRIAKVFLLGDRSDGQLPFAGPERARPHEDAVVAACQAWIAEHYAGPNPVARMVRQSGLAERTFKRRFKAATGHAPVDYVQALRVEEAKQMLETTGEPTDSVAAAVGYEDPAFFRRLFRRRTGMTPARYRQRFRPIARHRS</sequence>
<dbReference type="SUPFAM" id="SSF52317">
    <property type="entry name" value="Class I glutamine amidotransferase-like"/>
    <property type="match status" value="1"/>
</dbReference>
<evidence type="ECO:0000259" key="4">
    <source>
        <dbReference type="PROSITE" id="PS01124"/>
    </source>
</evidence>
<dbReference type="RefSeq" id="WP_189987863.1">
    <property type="nucleotide sequence ID" value="NZ_BMZS01000002.1"/>
</dbReference>
<accession>A0A918XP68</accession>
<dbReference type="InterPro" id="IPR018060">
    <property type="entry name" value="HTH_AraC"/>
</dbReference>
<dbReference type="Pfam" id="PF12833">
    <property type="entry name" value="HTH_18"/>
    <property type="match status" value="1"/>
</dbReference>
<comment type="caution">
    <text evidence="5">The sequence shown here is derived from an EMBL/GenBank/DDBJ whole genome shotgun (WGS) entry which is preliminary data.</text>
</comment>
<organism evidence="5 6">
    <name type="scientific">Thalassobaculum fulvum</name>
    <dbReference type="NCBI Taxonomy" id="1633335"/>
    <lineage>
        <taxon>Bacteria</taxon>
        <taxon>Pseudomonadati</taxon>
        <taxon>Pseudomonadota</taxon>
        <taxon>Alphaproteobacteria</taxon>
        <taxon>Rhodospirillales</taxon>
        <taxon>Thalassobaculaceae</taxon>
        <taxon>Thalassobaculum</taxon>
    </lineage>
</organism>
<dbReference type="PANTHER" id="PTHR43130:SF3">
    <property type="entry name" value="HTH-TYPE TRANSCRIPTIONAL REGULATOR RV1931C"/>
    <property type="match status" value="1"/>
</dbReference>
<reference evidence="5" key="1">
    <citation type="journal article" date="2014" name="Int. J. Syst. Evol. Microbiol.">
        <title>Complete genome sequence of Corynebacterium casei LMG S-19264T (=DSM 44701T), isolated from a smear-ripened cheese.</title>
        <authorList>
            <consortium name="US DOE Joint Genome Institute (JGI-PGF)"/>
            <person name="Walter F."/>
            <person name="Albersmeier A."/>
            <person name="Kalinowski J."/>
            <person name="Ruckert C."/>
        </authorList>
    </citation>
    <scope>NUCLEOTIDE SEQUENCE</scope>
    <source>
        <strain evidence="5">KCTC 42651</strain>
    </source>
</reference>
<dbReference type="GO" id="GO:0043565">
    <property type="term" value="F:sequence-specific DNA binding"/>
    <property type="evidence" value="ECO:0007669"/>
    <property type="project" value="InterPro"/>
</dbReference>
<keyword evidence="2" id="KW-0804">Transcription</keyword>
<dbReference type="InterPro" id="IPR009057">
    <property type="entry name" value="Homeodomain-like_sf"/>
</dbReference>
<dbReference type="SUPFAM" id="SSF46689">
    <property type="entry name" value="Homeodomain-like"/>
    <property type="match status" value="2"/>
</dbReference>
<dbReference type="EMBL" id="BMZS01000002">
    <property type="protein sequence ID" value="GHD43777.1"/>
    <property type="molecule type" value="Genomic_DNA"/>
</dbReference>
<dbReference type="PROSITE" id="PS01124">
    <property type="entry name" value="HTH_ARAC_FAMILY_2"/>
    <property type="match status" value="1"/>
</dbReference>
<feature type="domain" description="HTH araC/xylS-type" evidence="4">
    <location>
        <begin position="255"/>
        <end position="353"/>
    </location>
</feature>
<evidence type="ECO:0000313" key="6">
    <source>
        <dbReference type="Proteomes" id="UP000630353"/>
    </source>
</evidence>
<evidence type="ECO:0000313" key="5">
    <source>
        <dbReference type="EMBL" id="GHD43777.1"/>
    </source>
</evidence>
<evidence type="ECO:0000256" key="2">
    <source>
        <dbReference type="ARBA" id="ARBA00023163"/>
    </source>
</evidence>
<dbReference type="Gene3D" id="3.40.50.880">
    <property type="match status" value="1"/>
</dbReference>
<reference evidence="5" key="2">
    <citation type="submission" date="2020-09" db="EMBL/GenBank/DDBJ databases">
        <authorList>
            <person name="Sun Q."/>
            <person name="Kim S."/>
        </authorList>
    </citation>
    <scope>NUCLEOTIDE SEQUENCE</scope>
    <source>
        <strain evidence="5">KCTC 42651</strain>
    </source>
</reference>
<feature type="region of interest" description="Disordered" evidence="3">
    <location>
        <begin position="1"/>
        <end position="24"/>
    </location>
</feature>
<dbReference type="AlphaFoldDB" id="A0A918XP68"/>
<dbReference type="InterPro" id="IPR029062">
    <property type="entry name" value="Class_I_gatase-like"/>
</dbReference>
<proteinExistence type="predicted"/>
<keyword evidence="6" id="KW-1185">Reference proteome</keyword>
<dbReference type="Proteomes" id="UP000630353">
    <property type="component" value="Unassembled WGS sequence"/>
</dbReference>
<evidence type="ECO:0000256" key="3">
    <source>
        <dbReference type="SAM" id="MobiDB-lite"/>
    </source>
</evidence>
<keyword evidence="1" id="KW-0805">Transcription regulation</keyword>
<dbReference type="CDD" id="cd03138">
    <property type="entry name" value="GATase1_AraC_2"/>
    <property type="match status" value="1"/>
</dbReference>
<name>A0A918XP68_9PROT</name>
<protein>
    <submittedName>
        <fullName evidence="5">AraC family transcriptional regulator</fullName>
    </submittedName>
</protein>
<dbReference type="InterPro" id="IPR052158">
    <property type="entry name" value="INH-QAR"/>
</dbReference>
<dbReference type="GO" id="GO:0003700">
    <property type="term" value="F:DNA-binding transcription factor activity"/>
    <property type="evidence" value="ECO:0007669"/>
    <property type="project" value="InterPro"/>
</dbReference>
<evidence type="ECO:0000256" key="1">
    <source>
        <dbReference type="ARBA" id="ARBA00023015"/>
    </source>
</evidence>
<dbReference type="PANTHER" id="PTHR43130">
    <property type="entry name" value="ARAC-FAMILY TRANSCRIPTIONAL REGULATOR"/>
    <property type="match status" value="1"/>
</dbReference>
<feature type="compositionally biased region" description="Pro residues" evidence="3">
    <location>
        <begin position="1"/>
        <end position="17"/>
    </location>
</feature>
<dbReference type="SMART" id="SM00342">
    <property type="entry name" value="HTH_ARAC"/>
    <property type="match status" value="1"/>
</dbReference>
<dbReference type="Gene3D" id="1.10.10.60">
    <property type="entry name" value="Homeodomain-like"/>
    <property type="match status" value="1"/>
</dbReference>
<gene>
    <name evidence="5" type="ORF">GCM10017083_10320</name>
</gene>